<sequence>MDLIHSHPEVSQTRAELLQTIHRLGQEIIAPAAASVDREARFPHEALTALRKESLLSAYVPQQYGGLGLSIDDLVVIAQTLSQYCASSAMVWAMHQIQVASIVHHGQSLPFFQAYLREMVEKQLLLASVTSEVGVGGNIRTSIAAVEHDEDTLCTLEKKSTAISYGEYADGFLVTARRNPTAAATDQVLLLLRREETALTKTGNWNTLGMRGTCSPAFTLNASFSAEQILPLSFGDIAAQTMVPFTHLIWSGCWQGIATDALKRAQKFLQMKARQQRVTAIPGDDKLVEGTAQLQLMRAHLQEAVREYADMLSHPEQLEDAAADMGYAIRLNNVKLLSSQLVVQIVQLALAVCGLAGYSEDSPFSVARHLRDAFSASLMISNERLYTTNAALLLIHKETY</sequence>
<dbReference type="GO" id="GO:0003995">
    <property type="term" value="F:acyl-CoA dehydrogenase activity"/>
    <property type="evidence" value="ECO:0007669"/>
    <property type="project" value="TreeGrafter"/>
</dbReference>
<comment type="caution">
    <text evidence="7">The sequence shown here is derived from an EMBL/GenBank/DDBJ whole genome shotgun (WGS) entry which is preliminary data.</text>
</comment>
<dbReference type="PANTHER" id="PTHR43884">
    <property type="entry name" value="ACYL-COA DEHYDROGENASE"/>
    <property type="match status" value="1"/>
</dbReference>
<dbReference type="SUPFAM" id="SSF47203">
    <property type="entry name" value="Acyl-CoA dehydrogenase C-terminal domain-like"/>
    <property type="match status" value="1"/>
</dbReference>
<dbReference type="Gene3D" id="2.40.110.10">
    <property type="entry name" value="Butyryl-CoA Dehydrogenase, subunit A, domain 2"/>
    <property type="match status" value="1"/>
</dbReference>
<accession>A0A402A135</accession>
<dbReference type="Gene3D" id="1.10.540.10">
    <property type="entry name" value="Acyl-CoA dehydrogenase/oxidase, N-terminal domain"/>
    <property type="match status" value="1"/>
</dbReference>
<name>A0A402A135_9CHLR</name>
<keyword evidence="3" id="KW-0285">Flavoprotein</keyword>
<evidence type="ECO:0000256" key="2">
    <source>
        <dbReference type="ARBA" id="ARBA00009347"/>
    </source>
</evidence>
<dbReference type="PANTHER" id="PTHR43884:SF12">
    <property type="entry name" value="ISOVALERYL-COA DEHYDROGENASE, MITOCHONDRIAL-RELATED"/>
    <property type="match status" value="1"/>
</dbReference>
<keyword evidence="8" id="KW-1185">Reference proteome</keyword>
<comment type="similarity">
    <text evidence="2">Belongs to the acyl-CoA dehydrogenase family.</text>
</comment>
<dbReference type="Pfam" id="PF02771">
    <property type="entry name" value="Acyl-CoA_dh_N"/>
    <property type="match status" value="1"/>
</dbReference>
<dbReference type="AlphaFoldDB" id="A0A402A135"/>
<dbReference type="GO" id="GO:0050660">
    <property type="term" value="F:flavin adenine dinucleotide binding"/>
    <property type="evidence" value="ECO:0007669"/>
    <property type="project" value="InterPro"/>
</dbReference>
<reference evidence="8" key="1">
    <citation type="submission" date="2018-12" db="EMBL/GenBank/DDBJ databases">
        <title>Tengunoibacter tsumagoiensis gen. nov., sp. nov., Dictyobacter kobayashii sp. nov., D. alpinus sp. nov., and D. joshuensis sp. nov. and description of Dictyobacteraceae fam. nov. within the order Ktedonobacterales isolated from Tengu-no-mugimeshi.</title>
        <authorList>
            <person name="Wang C.M."/>
            <person name="Zheng Y."/>
            <person name="Sakai Y."/>
            <person name="Toyoda A."/>
            <person name="Minakuchi Y."/>
            <person name="Abe K."/>
            <person name="Yokota A."/>
            <person name="Yabe S."/>
        </authorList>
    </citation>
    <scope>NUCLEOTIDE SEQUENCE [LARGE SCALE GENOMIC DNA]</scope>
    <source>
        <strain evidence="8">Uno3</strain>
    </source>
</reference>
<dbReference type="InterPro" id="IPR037069">
    <property type="entry name" value="AcylCoA_DH/ox_N_sf"/>
</dbReference>
<evidence type="ECO:0000256" key="4">
    <source>
        <dbReference type="ARBA" id="ARBA00022827"/>
    </source>
</evidence>
<dbReference type="PIRSF" id="PIRSF016578">
    <property type="entry name" value="HsaA"/>
    <property type="match status" value="1"/>
</dbReference>
<comment type="cofactor">
    <cofactor evidence="1">
        <name>FAD</name>
        <dbReference type="ChEBI" id="CHEBI:57692"/>
    </cofactor>
</comment>
<dbReference type="Proteomes" id="UP000287352">
    <property type="component" value="Unassembled WGS sequence"/>
</dbReference>
<dbReference type="Gene3D" id="1.20.140.10">
    <property type="entry name" value="Butyryl-CoA Dehydrogenase, subunit A, domain 3"/>
    <property type="match status" value="1"/>
</dbReference>
<evidence type="ECO:0000256" key="1">
    <source>
        <dbReference type="ARBA" id="ARBA00001974"/>
    </source>
</evidence>
<dbReference type="InterPro" id="IPR013786">
    <property type="entry name" value="AcylCoA_DH/ox_N"/>
</dbReference>
<organism evidence="7 8">
    <name type="scientific">Tengunoibacter tsumagoiensis</name>
    <dbReference type="NCBI Taxonomy" id="2014871"/>
    <lineage>
        <taxon>Bacteria</taxon>
        <taxon>Bacillati</taxon>
        <taxon>Chloroflexota</taxon>
        <taxon>Ktedonobacteria</taxon>
        <taxon>Ktedonobacterales</taxon>
        <taxon>Dictyobacteraceae</taxon>
        <taxon>Tengunoibacter</taxon>
    </lineage>
</organism>
<gene>
    <name evidence="7" type="primary">acd</name>
    <name evidence="7" type="ORF">KTT_27170</name>
</gene>
<feature type="domain" description="Acyl-CoA dehydrogenase/oxidase C-terminal" evidence="5">
    <location>
        <begin position="287"/>
        <end position="374"/>
    </location>
</feature>
<protein>
    <submittedName>
        <fullName evidence="7">Acyl-CoA dehydrogenase</fullName>
    </submittedName>
</protein>
<dbReference type="InterPro" id="IPR009100">
    <property type="entry name" value="AcylCoA_DH/oxidase_NM_dom_sf"/>
</dbReference>
<evidence type="ECO:0000259" key="5">
    <source>
        <dbReference type="Pfam" id="PF00441"/>
    </source>
</evidence>
<evidence type="ECO:0000259" key="6">
    <source>
        <dbReference type="Pfam" id="PF02771"/>
    </source>
</evidence>
<evidence type="ECO:0000256" key="3">
    <source>
        <dbReference type="ARBA" id="ARBA00022630"/>
    </source>
</evidence>
<dbReference type="RefSeq" id="WP_161975483.1">
    <property type="nucleotide sequence ID" value="NZ_BIFR01000001.1"/>
</dbReference>
<dbReference type="InterPro" id="IPR046373">
    <property type="entry name" value="Acyl-CoA_Oxase/DH_mid-dom_sf"/>
</dbReference>
<evidence type="ECO:0000313" key="7">
    <source>
        <dbReference type="EMBL" id="GCE12858.1"/>
    </source>
</evidence>
<proteinExistence type="inferred from homology"/>
<dbReference type="InterPro" id="IPR036250">
    <property type="entry name" value="AcylCo_DH-like_C"/>
</dbReference>
<evidence type="ECO:0000313" key="8">
    <source>
        <dbReference type="Proteomes" id="UP000287352"/>
    </source>
</evidence>
<dbReference type="EMBL" id="BIFR01000001">
    <property type="protein sequence ID" value="GCE12858.1"/>
    <property type="molecule type" value="Genomic_DNA"/>
</dbReference>
<dbReference type="SUPFAM" id="SSF56645">
    <property type="entry name" value="Acyl-CoA dehydrogenase NM domain-like"/>
    <property type="match status" value="1"/>
</dbReference>
<keyword evidence="4" id="KW-0274">FAD</keyword>
<feature type="domain" description="Acyl-CoA dehydrogenase/oxidase N-terminal" evidence="6">
    <location>
        <begin position="13"/>
        <end position="107"/>
    </location>
</feature>
<dbReference type="Pfam" id="PF00441">
    <property type="entry name" value="Acyl-CoA_dh_1"/>
    <property type="match status" value="1"/>
</dbReference>
<dbReference type="InterPro" id="IPR009075">
    <property type="entry name" value="AcylCo_DH/oxidase_C"/>
</dbReference>